<evidence type="ECO:0000256" key="3">
    <source>
        <dbReference type="ARBA" id="ARBA00022695"/>
    </source>
</evidence>
<dbReference type="PANTHER" id="PTHR11952">
    <property type="entry name" value="UDP- GLUCOSE PYROPHOSPHORYLASE"/>
    <property type="match status" value="1"/>
</dbReference>
<protein>
    <submittedName>
        <fullName evidence="4">UTP--glucose-1-phosphate uridylyltransferase</fullName>
    </submittedName>
</protein>
<feature type="non-terminal residue" evidence="4">
    <location>
        <position position="271"/>
    </location>
</feature>
<dbReference type="InterPro" id="IPR039741">
    <property type="entry name" value="UDP-sugar_pyrophosphorylase"/>
</dbReference>
<evidence type="ECO:0000313" key="5">
    <source>
        <dbReference type="Proteomes" id="UP000824089"/>
    </source>
</evidence>
<dbReference type="EMBL" id="DVMM01000103">
    <property type="protein sequence ID" value="HIU29651.1"/>
    <property type="molecule type" value="Genomic_DNA"/>
</dbReference>
<dbReference type="AlphaFoldDB" id="A0A9D1I7M6"/>
<comment type="caution">
    <text evidence="4">The sequence shown here is derived from an EMBL/GenBank/DDBJ whole genome shotgun (WGS) entry which is preliminary data.</text>
</comment>
<name>A0A9D1I7M6_9CLOT</name>
<dbReference type="Pfam" id="PF01704">
    <property type="entry name" value="UDPGP"/>
    <property type="match status" value="1"/>
</dbReference>
<reference evidence="4" key="1">
    <citation type="submission" date="2020-10" db="EMBL/GenBank/DDBJ databases">
        <authorList>
            <person name="Gilroy R."/>
        </authorList>
    </citation>
    <scope>NUCLEOTIDE SEQUENCE</scope>
    <source>
        <strain evidence="4">CHK195-4489</strain>
    </source>
</reference>
<sequence>MFSTEEKKEALQEKLKRIGQDGLLAFYEELNEAEKSALLCDIEAIDLPLMERLYQTIGKPLSDSAAGEIEPIGGTDAASLPATERERLYRIGLNELAAGRMAALTMAGGQGTRLGHTGPKGTYDIGLPSHKSLFEIQCCGLKKISEEAGRTVPWYIMTSRINHDETTAFFAAHDYFGYGRENIYFFPQMMIPAMDREGRLLLENKYTVLKSPNGNGGLFASLLQSGGIEDMRRRGVTRIFICGIDNCLVKMADPLFLGFFEESGEKAAAKS</sequence>
<dbReference type="SUPFAM" id="SSF53448">
    <property type="entry name" value="Nucleotide-diphospho-sugar transferases"/>
    <property type="match status" value="1"/>
</dbReference>
<dbReference type="Proteomes" id="UP000824089">
    <property type="component" value="Unassembled WGS sequence"/>
</dbReference>
<dbReference type="PANTHER" id="PTHR11952:SF2">
    <property type="entry name" value="LD24639P"/>
    <property type="match status" value="1"/>
</dbReference>
<dbReference type="InterPro" id="IPR002618">
    <property type="entry name" value="UDPGP_fam"/>
</dbReference>
<dbReference type="GO" id="GO:0070569">
    <property type="term" value="F:uridylyltransferase activity"/>
    <property type="evidence" value="ECO:0007669"/>
    <property type="project" value="InterPro"/>
</dbReference>
<reference evidence="4" key="2">
    <citation type="journal article" date="2021" name="PeerJ">
        <title>Extensive microbial diversity within the chicken gut microbiome revealed by metagenomics and culture.</title>
        <authorList>
            <person name="Gilroy R."/>
            <person name="Ravi A."/>
            <person name="Getino M."/>
            <person name="Pursley I."/>
            <person name="Horton D.L."/>
            <person name="Alikhan N.F."/>
            <person name="Baker D."/>
            <person name="Gharbi K."/>
            <person name="Hall N."/>
            <person name="Watson M."/>
            <person name="Adriaenssens E.M."/>
            <person name="Foster-Nyarko E."/>
            <person name="Jarju S."/>
            <person name="Secka A."/>
            <person name="Antonio M."/>
            <person name="Oren A."/>
            <person name="Chaudhuri R.R."/>
            <person name="La Ragione R."/>
            <person name="Hildebrand F."/>
            <person name="Pallen M.J."/>
        </authorList>
    </citation>
    <scope>NUCLEOTIDE SEQUENCE</scope>
    <source>
        <strain evidence="4">CHK195-4489</strain>
    </source>
</reference>
<gene>
    <name evidence="4" type="ORF">IAD50_05080</name>
</gene>
<accession>A0A9D1I7M6</accession>
<comment type="similarity">
    <text evidence="1">Belongs to the UDPGP type 1 family.</text>
</comment>
<dbReference type="Gene3D" id="3.90.550.10">
    <property type="entry name" value="Spore Coat Polysaccharide Biosynthesis Protein SpsA, Chain A"/>
    <property type="match status" value="1"/>
</dbReference>
<organism evidence="4 5">
    <name type="scientific">Candidatus Egerieisoma faecipullorum</name>
    <dbReference type="NCBI Taxonomy" id="2840963"/>
    <lineage>
        <taxon>Bacteria</taxon>
        <taxon>Bacillati</taxon>
        <taxon>Bacillota</taxon>
        <taxon>Clostridia</taxon>
        <taxon>Eubacteriales</taxon>
        <taxon>Clostridiaceae</taxon>
        <taxon>Clostridiaceae incertae sedis</taxon>
        <taxon>Candidatus Egerieisoma</taxon>
    </lineage>
</organism>
<proteinExistence type="inferred from homology"/>
<evidence type="ECO:0000256" key="2">
    <source>
        <dbReference type="ARBA" id="ARBA00022679"/>
    </source>
</evidence>
<evidence type="ECO:0000256" key="1">
    <source>
        <dbReference type="ARBA" id="ARBA00010401"/>
    </source>
</evidence>
<keyword evidence="2" id="KW-0808">Transferase</keyword>
<dbReference type="InterPro" id="IPR029044">
    <property type="entry name" value="Nucleotide-diphossugar_trans"/>
</dbReference>
<evidence type="ECO:0000313" key="4">
    <source>
        <dbReference type="EMBL" id="HIU29651.1"/>
    </source>
</evidence>
<keyword evidence="3 4" id="KW-0548">Nucleotidyltransferase</keyword>